<proteinExistence type="predicted"/>
<feature type="chain" id="PRO_5019202669" evidence="1">
    <location>
        <begin position="21"/>
        <end position="144"/>
    </location>
</feature>
<reference evidence="2 3" key="1">
    <citation type="journal article" date="2018" name="New Phytol.">
        <title>Phylogenomics of Endogonaceae and evolution of mycorrhizas within Mucoromycota.</title>
        <authorList>
            <person name="Chang Y."/>
            <person name="Desiro A."/>
            <person name="Na H."/>
            <person name="Sandor L."/>
            <person name="Lipzen A."/>
            <person name="Clum A."/>
            <person name="Barry K."/>
            <person name="Grigoriev I.V."/>
            <person name="Martin F.M."/>
            <person name="Stajich J.E."/>
            <person name="Smith M.E."/>
            <person name="Bonito G."/>
            <person name="Spatafora J.W."/>
        </authorList>
    </citation>
    <scope>NUCLEOTIDE SEQUENCE [LARGE SCALE GENOMIC DNA]</scope>
    <source>
        <strain evidence="2 3">AD002</strain>
    </source>
</reference>
<dbReference type="AlphaFoldDB" id="A0A433P8R1"/>
<protein>
    <submittedName>
        <fullName evidence="2">Nucleotide-diphospho-sugar transferase</fullName>
    </submittedName>
</protein>
<keyword evidence="3" id="KW-1185">Reference proteome</keyword>
<evidence type="ECO:0000256" key="1">
    <source>
        <dbReference type="SAM" id="SignalP"/>
    </source>
</evidence>
<dbReference type="Pfam" id="PF01501">
    <property type="entry name" value="Glyco_transf_8"/>
    <property type="match status" value="1"/>
</dbReference>
<keyword evidence="1" id="KW-0732">Signal</keyword>
<name>A0A433P8R1_9FUNG</name>
<evidence type="ECO:0000313" key="3">
    <source>
        <dbReference type="Proteomes" id="UP000274822"/>
    </source>
</evidence>
<dbReference type="Proteomes" id="UP000274822">
    <property type="component" value="Unassembled WGS sequence"/>
</dbReference>
<accession>A0A433P8R1</accession>
<dbReference type="InterPro" id="IPR002495">
    <property type="entry name" value="Glyco_trans_8"/>
</dbReference>
<dbReference type="InterPro" id="IPR050587">
    <property type="entry name" value="GNT1/Glycosyltrans_8"/>
</dbReference>
<organism evidence="2 3">
    <name type="scientific">Jimgerdemannia flammicorona</name>
    <dbReference type="NCBI Taxonomy" id="994334"/>
    <lineage>
        <taxon>Eukaryota</taxon>
        <taxon>Fungi</taxon>
        <taxon>Fungi incertae sedis</taxon>
        <taxon>Mucoromycota</taxon>
        <taxon>Mucoromycotina</taxon>
        <taxon>Endogonomycetes</taxon>
        <taxon>Endogonales</taxon>
        <taxon>Endogonaceae</taxon>
        <taxon>Jimgerdemannia</taxon>
    </lineage>
</organism>
<sequence length="144" mass="16746">MAFVKAAWITLLTHTNYTVGVQVLARSLQNVQSQYPLVVLYTPDTIPESVVDLLRRSGCITRPTQYIVPEGKIEYMWDYYPDTWTKLRVWELDEYDRVVLLDADMLVKDNMDELMTMTLQEGWIAACHACTCNSMKVKQYPADW</sequence>
<comment type="caution">
    <text evidence="2">The sequence shown here is derived from an EMBL/GenBank/DDBJ whole genome shotgun (WGS) entry which is preliminary data.</text>
</comment>
<dbReference type="SUPFAM" id="SSF53448">
    <property type="entry name" value="Nucleotide-diphospho-sugar transferases"/>
    <property type="match status" value="1"/>
</dbReference>
<gene>
    <name evidence="2" type="ORF">BC938DRAFT_477605</name>
</gene>
<keyword evidence="2" id="KW-0808">Transferase</keyword>
<dbReference type="InterPro" id="IPR029044">
    <property type="entry name" value="Nucleotide-diphossugar_trans"/>
</dbReference>
<dbReference type="GO" id="GO:0016757">
    <property type="term" value="F:glycosyltransferase activity"/>
    <property type="evidence" value="ECO:0007669"/>
    <property type="project" value="InterPro"/>
</dbReference>
<evidence type="ECO:0000313" key="2">
    <source>
        <dbReference type="EMBL" id="RUS13931.1"/>
    </source>
</evidence>
<dbReference type="PANTHER" id="PTHR11183">
    <property type="entry name" value="GLYCOGENIN SUBFAMILY MEMBER"/>
    <property type="match status" value="1"/>
</dbReference>
<dbReference type="EMBL" id="RBNJ01028474">
    <property type="protein sequence ID" value="RUS13931.1"/>
    <property type="molecule type" value="Genomic_DNA"/>
</dbReference>
<dbReference type="Gene3D" id="3.90.550.10">
    <property type="entry name" value="Spore Coat Polysaccharide Biosynthesis Protein SpsA, Chain A"/>
    <property type="match status" value="1"/>
</dbReference>
<feature type="signal peptide" evidence="1">
    <location>
        <begin position="1"/>
        <end position="20"/>
    </location>
</feature>